<dbReference type="PANTHER" id="PTHR43115:SF4">
    <property type="entry name" value="DEHYDROGENASE_REDUCTASE SDR FAMILY MEMBER 11"/>
    <property type="match status" value="1"/>
</dbReference>
<keyword evidence="2" id="KW-0560">Oxidoreductase</keyword>
<dbReference type="PRINTS" id="PR00080">
    <property type="entry name" value="SDRFAMILY"/>
</dbReference>
<dbReference type="InterPro" id="IPR036291">
    <property type="entry name" value="NAD(P)-bd_dom_sf"/>
</dbReference>
<comment type="caution">
    <text evidence="4">The sequence shown here is derived from an EMBL/GenBank/DDBJ whole genome shotgun (WGS) entry which is preliminary data.</text>
</comment>
<sequence length="208" mass="22797">MVLSMERWFGKVAVITGAGSGIGAAAAKRLVEEGLIIDVTKEESILRAFKWVKENVGPVSILVNNAGVFFPRPLISGKTNEWRLSLEVNVVGVCAVTREAVKIMREHDIDGHIINLNNLSGHRVMPNTGIYASTKYAVTALTETLRLELNSLKSRIKVTNLSPGVVETPPKRSALRNDGFHRHAEFKLKAEDVADAIVYVLSTPPNMQ</sequence>
<evidence type="ECO:0000256" key="2">
    <source>
        <dbReference type="ARBA" id="ARBA00023002"/>
    </source>
</evidence>
<gene>
    <name evidence="4" type="ORF">NQ318_012489</name>
</gene>
<dbReference type="AlphaFoldDB" id="A0AAV8XXB1"/>
<feature type="non-terminal residue" evidence="4">
    <location>
        <position position="208"/>
    </location>
</feature>
<reference evidence="4" key="1">
    <citation type="journal article" date="2023" name="Insect Mol. Biol.">
        <title>Genome sequencing provides insights into the evolution of gene families encoding plant cell wall-degrading enzymes in longhorned beetles.</title>
        <authorList>
            <person name="Shin N.R."/>
            <person name="Okamura Y."/>
            <person name="Kirsch R."/>
            <person name="Pauchet Y."/>
        </authorList>
    </citation>
    <scope>NUCLEOTIDE SEQUENCE</scope>
    <source>
        <strain evidence="4">AMC_N1</strain>
    </source>
</reference>
<dbReference type="PROSITE" id="PS00061">
    <property type="entry name" value="ADH_SHORT"/>
    <property type="match status" value="1"/>
</dbReference>
<evidence type="ECO:0000313" key="5">
    <source>
        <dbReference type="Proteomes" id="UP001162162"/>
    </source>
</evidence>
<keyword evidence="5" id="KW-1185">Reference proteome</keyword>
<evidence type="ECO:0000256" key="3">
    <source>
        <dbReference type="RuleBase" id="RU000363"/>
    </source>
</evidence>
<dbReference type="PANTHER" id="PTHR43115">
    <property type="entry name" value="DEHYDROGENASE/REDUCTASE SDR FAMILY MEMBER 11"/>
    <property type="match status" value="1"/>
</dbReference>
<dbReference type="GO" id="GO:0016491">
    <property type="term" value="F:oxidoreductase activity"/>
    <property type="evidence" value="ECO:0007669"/>
    <property type="project" value="UniProtKB-KW"/>
</dbReference>
<dbReference type="PRINTS" id="PR00081">
    <property type="entry name" value="GDHRDH"/>
</dbReference>
<dbReference type="SUPFAM" id="SSF51735">
    <property type="entry name" value="NAD(P)-binding Rossmann-fold domains"/>
    <property type="match status" value="1"/>
</dbReference>
<dbReference type="EMBL" id="JAPWTK010000279">
    <property type="protein sequence ID" value="KAJ8943722.1"/>
    <property type="molecule type" value="Genomic_DNA"/>
</dbReference>
<evidence type="ECO:0000313" key="4">
    <source>
        <dbReference type="EMBL" id="KAJ8943722.1"/>
    </source>
</evidence>
<accession>A0AAV8XXB1</accession>
<organism evidence="4 5">
    <name type="scientific">Aromia moschata</name>
    <dbReference type="NCBI Taxonomy" id="1265417"/>
    <lineage>
        <taxon>Eukaryota</taxon>
        <taxon>Metazoa</taxon>
        <taxon>Ecdysozoa</taxon>
        <taxon>Arthropoda</taxon>
        <taxon>Hexapoda</taxon>
        <taxon>Insecta</taxon>
        <taxon>Pterygota</taxon>
        <taxon>Neoptera</taxon>
        <taxon>Endopterygota</taxon>
        <taxon>Coleoptera</taxon>
        <taxon>Polyphaga</taxon>
        <taxon>Cucujiformia</taxon>
        <taxon>Chrysomeloidea</taxon>
        <taxon>Cerambycidae</taxon>
        <taxon>Cerambycinae</taxon>
        <taxon>Callichromatini</taxon>
        <taxon>Aromia</taxon>
    </lineage>
</organism>
<comment type="similarity">
    <text evidence="1 3">Belongs to the short-chain dehydrogenases/reductases (SDR) family.</text>
</comment>
<evidence type="ECO:0000256" key="1">
    <source>
        <dbReference type="ARBA" id="ARBA00006484"/>
    </source>
</evidence>
<dbReference type="Gene3D" id="3.40.50.720">
    <property type="entry name" value="NAD(P)-binding Rossmann-like Domain"/>
    <property type="match status" value="1"/>
</dbReference>
<name>A0AAV8XXB1_9CUCU</name>
<dbReference type="InterPro" id="IPR002347">
    <property type="entry name" value="SDR_fam"/>
</dbReference>
<dbReference type="Pfam" id="PF00106">
    <property type="entry name" value="adh_short"/>
    <property type="match status" value="1"/>
</dbReference>
<proteinExistence type="inferred from homology"/>
<protein>
    <submittedName>
        <fullName evidence="4">Uncharacterized protein</fullName>
    </submittedName>
</protein>
<dbReference type="Proteomes" id="UP001162162">
    <property type="component" value="Unassembled WGS sequence"/>
</dbReference>
<dbReference type="InterPro" id="IPR020904">
    <property type="entry name" value="Sc_DH/Rdtase_CS"/>
</dbReference>